<dbReference type="EMBL" id="BGZK01000002">
    <property type="protein sequence ID" value="GBO99353.1"/>
    <property type="molecule type" value="Genomic_DNA"/>
</dbReference>
<keyword evidence="3" id="KW-1185">Reference proteome</keyword>
<dbReference type="AlphaFoldDB" id="A0A4C1SBB9"/>
<evidence type="ECO:0000256" key="1">
    <source>
        <dbReference type="SAM" id="MobiDB-lite"/>
    </source>
</evidence>
<evidence type="ECO:0000313" key="2">
    <source>
        <dbReference type="EMBL" id="GBO99353.1"/>
    </source>
</evidence>
<gene>
    <name evidence="2" type="ORF">EVAR_586_1</name>
</gene>
<name>A0A4C1SBB9_EUMVA</name>
<protein>
    <submittedName>
        <fullName evidence="2">Uncharacterized protein</fullName>
    </submittedName>
</protein>
<organism evidence="2 3">
    <name type="scientific">Eumeta variegata</name>
    <name type="common">Bagworm moth</name>
    <name type="synonym">Eumeta japonica</name>
    <dbReference type="NCBI Taxonomy" id="151549"/>
    <lineage>
        <taxon>Eukaryota</taxon>
        <taxon>Metazoa</taxon>
        <taxon>Ecdysozoa</taxon>
        <taxon>Arthropoda</taxon>
        <taxon>Hexapoda</taxon>
        <taxon>Insecta</taxon>
        <taxon>Pterygota</taxon>
        <taxon>Neoptera</taxon>
        <taxon>Endopterygota</taxon>
        <taxon>Lepidoptera</taxon>
        <taxon>Glossata</taxon>
        <taxon>Ditrysia</taxon>
        <taxon>Tineoidea</taxon>
        <taxon>Psychidae</taxon>
        <taxon>Oiketicinae</taxon>
        <taxon>Eumeta</taxon>
    </lineage>
</organism>
<feature type="region of interest" description="Disordered" evidence="1">
    <location>
        <begin position="89"/>
        <end position="110"/>
    </location>
</feature>
<proteinExistence type="predicted"/>
<comment type="caution">
    <text evidence="2">The sequence shown here is derived from an EMBL/GenBank/DDBJ whole genome shotgun (WGS) entry which is preliminary data.</text>
</comment>
<dbReference type="OrthoDB" id="444338at2759"/>
<reference evidence="2 3" key="1">
    <citation type="journal article" date="2019" name="Commun. Biol.">
        <title>The bagworm genome reveals a unique fibroin gene that provides high tensile strength.</title>
        <authorList>
            <person name="Kono N."/>
            <person name="Nakamura H."/>
            <person name="Ohtoshi R."/>
            <person name="Tomita M."/>
            <person name="Numata K."/>
            <person name="Arakawa K."/>
        </authorList>
    </citation>
    <scope>NUCLEOTIDE SEQUENCE [LARGE SCALE GENOMIC DNA]</scope>
</reference>
<dbReference type="Proteomes" id="UP000299102">
    <property type="component" value="Unassembled WGS sequence"/>
</dbReference>
<accession>A0A4C1SBB9</accession>
<sequence length="110" mass="11511">MSLHPVGLLFEPESILVSEFTSYGAPPRARIYSVNAGAARAALPVPTGWVRPTESAQEGAAPRGQFIPVSGLDFLIGVDVLLLHQTVDSVGSRGGYPDLPTPFPRSGAAL</sequence>
<evidence type="ECO:0000313" key="3">
    <source>
        <dbReference type="Proteomes" id="UP000299102"/>
    </source>
</evidence>